<dbReference type="EMBL" id="FUWJ01000009">
    <property type="protein sequence ID" value="SKA30881.1"/>
    <property type="molecule type" value="Genomic_DNA"/>
</dbReference>
<evidence type="ECO:0000313" key="1">
    <source>
        <dbReference type="EMBL" id="SKA30881.1"/>
    </source>
</evidence>
<name>A0A1T4SSM2_9HYPH</name>
<dbReference type="RefSeq" id="WP_139374079.1">
    <property type="nucleotide sequence ID" value="NZ_FUWJ01000009.1"/>
</dbReference>
<gene>
    <name evidence="1" type="ORF">SAMN02745126_05043</name>
</gene>
<dbReference type="AlphaFoldDB" id="A0A1T4SSM2"/>
<reference evidence="2" key="1">
    <citation type="submission" date="2017-02" db="EMBL/GenBank/DDBJ databases">
        <authorList>
            <person name="Varghese N."/>
            <person name="Submissions S."/>
        </authorList>
    </citation>
    <scope>NUCLEOTIDE SEQUENCE [LARGE SCALE GENOMIC DNA]</scope>
    <source>
        <strain evidence="2">ATCC 27094</strain>
    </source>
</reference>
<proteinExistence type="predicted"/>
<organism evidence="1 2">
    <name type="scientific">Enhydrobacter aerosaccus</name>
    <dbReference type="NCBI Taxonomy" id="225324"/>
    <lineage>
        <taxon>Bacteria</taxon>
        <taxon>Pseudomonadati</taxon>
        <taxon>Pseudomonadota</taxon>
        <taxon>Alphaproteobacteria</taxon>
        <taxon>Hyphomicrobiales</taxon>
        <taxon>Enhydrobacter</taxon>
    </lineage>
</organism>
<protein>
    <submittedName>
        <fullName evidence="1">Uncharacterized protein</fullName>
    </submittedName>
</protein>
<sequence length="186" mass="21650">MISLRRPAPADFLERRRARVDWARWGLVEPPPGSPRWLVETCRAELEWVEADWRRLGGDPFRLQPHQPHPAEALRLPHEQAAARLLNCHLHLDGAHRQIDDAIRRLRLQRRAAIDRHQSSAYRQGWRRIALDTEKDLRLSRRRWAQAWRAFLAAGALYERLRAAIEAPRAAAPSLSASLDRDRRVA</sequence>
<dbReference type="Proteomes" id="UP000190092">
    <property type="component" value="Unassembled WGS sequence"/>
</dbReference>
<accession>A0A1T4SSM2</accession>
<evidence type="ECO:0000313" key="2">
    <source>
        <dbReference type="Proteomes" id="UP000190092"/>
    </source>
</evidence>
<keyword evidence="2" id="KW-1185">Reference proteome</keyword>
<dbReference type="STRING" id="225324.SAMN02745126_05043"/>